<reference evidence="18 19" key="1">
    <citation type="submission" date="2015-10" db="EMBL/GenBank/DDBJ databases">
        <authorList>
            <person name="Gilbert D.G."/>
        </authorList>
    </citation>
    <scope>NUCLEOTIDE SEQUENCE [LARGE SCALE GENOMIC DNA]</scope>
    <source>
        <strain evidence="18">FVVF132</strain>
    </source>
</reference>
<evidence type="ECO:0000256" key="15">
    <source>
        <dbReference type="RuleBase" id="RU361215"/>
    </source>
</evidence>
<comment type="subunit">
    <text evidence="12">Preferentially binds diubiquitin; the interaction does not hydrolyze diubiquitin but, in vitro, inhibits the hydrolyzing activity on other substrates.</text>
</comment>
<name>A0A0Q3XAH5_AMAAE</name>
<dbReference type="PRINTS" id="PR00707">
    <property type="entry name" value="UBCTHYDRLASE"/>
</dbReference>
<keyword evidence="9 14" id="KW-0378">Hydrolase</keyword>
<evidence type="ECO:0000256" key="5">
    <source>
        <dbReference type="ARBA" id="ARBA00022490"/>
    </source>
</evidence>
<comment type="caution">
    <text evidence="18">The sequence shown here is derived from an EMBL/GenBank/DDBJ whole genome shotgun (WGS) entry which is preliminary data.</text>
</comment>
<keyword evidence="16" id="KW-0472">Membrane</keyword>
<evidence type="ECO:0000256" key="8">
    <source>
        <dbReference type="ARBA" id="ARBA00022786"/>
    </source>
</evidence>
<dbReference type="EC" id="3.4.19.12" evidence="4 15"/>
<dbReference type="FunFam" id="3.40.532.10:FF:000006">
    <property type="entry name" value="Ubiquitin carboxyl-terminal hydrolase"/>
    <property type="match status" value="1"/>
</dbReference>
<keyword evidence="7 14" id="KW-0645">Protease</keyword>
<evidence type="ECO:0000256" key="2">
    <source>
        <dbReference type="ARBA" id="ARBA00004496"/>
    </source>
</evidence>
<evidence type="ECO:0000256" key="12">
    <source>
        <dbReference type="ARBA" id="ARBA00062672"/>
    </source>
</evidence>
<dbReference type="InterPro" id="IPR038765">
    <property type="entry name" value="Papain-like_cys_pep_sf"/>
</dbReference>
<dbReference type="OrthoDB" id="427186at2759"/>
<dbReference type="Gene3D" id="3.40.532.10">
    <property type="entry name" value="Peptidase C12, ubiquitin carboxyl-terminal hydrolase"/>
    <property type="match status" value="1"/>
</dbReference>
<evidence type="ECO:0000313" key="18">
    <source>
        <dbReference type="EMBL" id="KQL60900.1"/>
    </source>
</evidence>
<dbReference type="GO" id="GO:0006511">
    <property type="term" value="P:ubiquitin-dependent protein catabolic process"/>
    <property type="evidence" value="ECO:0007669"/>
    <property type="project" value="UniProtKB-UniRule"/>
</dbReference>
<dbReference type="PANTHER" id="PTHR10589">
    <property type="entry name" value="UBIQUITIN CARBOXYL-TERMINAL HYDROLASE"/>
    <property type="match status" value="1"/>
</dbReference>
<evidence type="ECO:0000256" key="1">
    <source>
        <dbReference type="ARBA" id="ARBA00000707"/>
    </source>
</evidence>
<dbReference type="EMBL" id="LMAW01000072">
    <property type="protein sequence ID" value="KQL60900.1"/>
    <property type="molecule type" value="Genomic_DNA"/>
</dbReference>
<keyword evidence="5" id="KW-0963">Cytoplasm</keyword>
<dbReference type="Proteomes" id="UP000051836">
    <property type="component" value="Unassembled WGS sequence"/>
</dbReference>
<evidence type="ECO:0000256" key="10">
    <source>
        <dbReference type="ARBA" id="ARBA00022807"/>
    </source>
</evidence>
<accession>A0A0Q3XAH5</accession>
<keyword evidence="16" id="KW-1133">Transmembrane helix</keyword>
<dbReference type="InterPro" id="IPR001578">
    <property type="entry name" value="Peptidase_C12_UCH"/>
</dbReference>
<evidence type="ECO:0000259" key="17">
    <source>
        <dbReference type="PROSITE" id="PS52048"/>
    </source>
</evidence>
<dbReference type="CDD" id="cd09616">
    <property type="entry name" value="Peptidase_C12_UCH_L1_L3"/>
    <property type="match status" value="1"/>
</dbReference>
<evidence type="ECO:0000256" key="9">
    <source>
        <dbReference type="ARBA" id="ARBA00022801"/>
    </source>
</evidence>
<gene>
    <name evidence="18" type="ORF">AAES_03667</name>
</gene>
<evidence type="ECO:0000256" key="3">
    <source>
        <dbReference type="ARBA" id="ARBA00009326"/>
    </source>
</evidence>
<dbReference type="Pfam" id="PF01088">
    <property type="entry name" value="Peptidase_C12"/>
    <property type="match status" value="1"/>
</dbReference>
<keyword evidence="6" id="KW-0597">Phosphoprotein</keyword>
<feature type="active site" description="Proton donor" evidence="14">
    <location>
        <position position="165"/>
    </location>
</feature>
<dbReference type="PANTHER" id="PTHR10589:SF24">
    <property type="entry name" value="UBIQUITIN CARBOXYL-TERMINAL HYDROLASE ISOZYME L3"/>
    <property type="match status" value="1"/>
</dbReference>
<dbReference type="PROSITE" id="PS52048">
    <property type="entry name" value="UCH_DOMAIN"/>
    <property type="match status" value="1"/>
</dbReference>
<protein>
    <recommendedName>
        <fullName evidence="13 15">Ubiquitin carboxyl-terminal hydrolase</fullName>
        <ecNumber evidence="4 15">3.4.19.12</ecNumber>
    </recommendedName>
</protein>
<keyword evidence="16" id="KW-0812">Transmembrane</keyword>
<evidence type="ECO:0000256" key="14">
    <source>
        <dbReference type="PROSITE-ProRule" id="PRU01393"/>
    </source>
</evidence>
<evidence type="ECO:0000256" key="4">
    <source>
        <dbReference type="ARBA" id="ARBA00012759"/>
    </source>
</evidence>
<keyword evidence="19" id="KW-1185">Reference proteome</keyword>
<evidence type="ECO:0000256" key="11">
    <source>
        <dbReference type="ARBA" id="ARBA00055560"/>
    </source>
</evidence>
<dbReference type="InterPro" id="IPR057254">
    <property type="entry name" value="UCH_AS"/>
</dbReference>
<dbReference type="InterPro" id="IPR036959">
    <property type="entry name" value="Peptidase_C12_UCH_sf"/>
</dbReference>
<comment type="catalytic activity">
    <reaction evidence="1 14 15">
        <text>Thiol-dependent hydrolysis of ester, thioester, amide, peptide and isopeptide bonds formed by the C-terminal Gly of ubiquitin (a 76-residue protein attached to proteins as an intracellular targeting signal).</text>
        <dbReference type="EC" id="3.4.19.12"/>
    </reaction>
</comment>
<feature type="site" description="Transition state stabilizer" evidence="14">
    <location>
        <position position="85"/>
    </location>
</feature>
<comment type="function">
    <text evidence="11">Ubiquitin-protein hydrolase is involved both in the processing of ubiquitin precursors and of ubiquitinated proteins. This enzyme is a thiol protease that recognizes and hydrolyzes a peptide bond at the C-terminal glycine of ubiquitin.</text>
</comment>
<dbReference type="GO" id="GO:0005737">
    <property type="term" value="C:cytoplasm"/>
    <property type="evidence" value="ECO:0007669"/>
    <property type="project" value="UniProtKB-SubCell"/>
</dbReference>
<dbReference type="STRING" id="12930.A0A0Q3XAH5"/>
<keyword evidence="8 14" id="KW-0833">Ubl conjugation pathway</keyword>
<organism evidence="18 19">
    <name type="scientific">Amazona aestiva</name>
    <name type="common">Blue-fronted Amazon parrot</name>
    <dbReference type="NCBI Taxonomy" id="12930"/>
    <lineage>
        <taxon>Eukaryota</taxon>
        <taxon>Metazoa</taxon>
        <taxon>Chordata</taxon>
        <taxon>Craniata</taxon>
        <taxon>Vertebrata</taxon>
        <taxon>Euteleostomi</taxon>
        <taxon>Archelosauria</taxon>
        <taxon>Archosauria</taxon>
        <taxon>Dinosauria</taxon>
        <taxon>Saurischia</taxon>
        <taxon>Theropoda</taxon>
        <taxon>Coelurosauria</taxon>
        <taxon>Aves</taxon>
        <taxon>Neognathae</taxon>
        <taxon>Neoaves</taxon>
        <taxon>Telluraves</taxon>
        <taxon>Australaves</taxon>
        <taxon>Psittaciformes</taxon>
        <taxon>Psittacidae</taxon>
        <taxon>Amazona</taxon>
    </lineage>
</organism>
<feature type="domain" description="UCH catalytic" evidence="17">
    <location>
        <begin position="5"/>
        <end position="225"/>
    </location>
</feature>
<dbReference type="AlphaFoldDB" id="A0A0Q3XAH5"/>
<sequence>MEPHRWLPLEANPDFLKQLGIHPDWQFVDVYGMEPELLSMVPRPVCAVLLLFPITEKYETFRTEEEERIKAKGQDVKSSVYFMKQTINNACGTIGLIHAIANNRDKMNFVVIVLAVFTTILIAASGPAKATSPSIRLRRWRPLIRLPSVGLHSVAPSIDEKVDLHFIALVNVGGHLYELDGRKPFPINHGETSDDSFLEDAIEVCKKFMERDPEELRFNAIALSAA</sequence>
<comment type="subcellular location">
    <subcellularLocation>
        <location evidence="2">Cytoplasm</location>
    </subcellularLocation>
</comment>
<evidence type="ECO:0000256" key="16">
    <source>
        <dbReference type="SAM" id="Phobius"/>
    </source>
</evidence>
<evidence type="ECO:0000313" key="19">
    <source>
        <dbReference type="Proteomes" id="UP000051836"/>
    </source>
</evidence>
<evidence type="ECO:0000256" key="7">
    <source>
        <dbReference type="ARBA" id="ARBA00022670"/>
    </source>
</evidence>
<dbReference type="PROSITE" id="PS00140">
    <property type="entry name" value="UCH_1"/>
    <property type="match status" value="1"/>
</dbReference>
<feature type="transmembrane region" description="Helical" evidence="16">
    <location>
        <begin position="109"/>
        <end position="128"/>
    </location>
</feature>
<keyword evidence="10 14" id="KW-0788">Thiol protease</keyword>
<evidence type="ECO:0000256" key="13">
    <source>
        <dbReference type="ARBA" id="ARBA00073226"/>
    </source>
</evidence>
<feature type="site" description="Important for enzyme activity" evidence="14">
    <location>
        <position position="180"/>
    </location>
</feature>
<comment type="similarity">
    <text evidence="3 14 15">Belongs to the peptidase C12 family.</text>
</comment>
<proteinExistence type="inferred from homology"/>
<dbReference type="GO" id="GO:0004843">
    <property type="term" value="F:cysteine-type deubiquitinase activity"/>
    <property type="evidence" value="ECO:0007669"/>
    <property type="project" value="UniProtKB-UniRule"/>
</dbReference>
<evidence type="ECO:0000256" key="6">
    <source>
        <dbReference type="ARBA" id="ARBA00022553"/>
    </source>
</evidence>
<dbReference type="SUPFAM" id="SSF54001">
    <property type="entry name" value="Cysteine proteinases"/>
    <property type="match status" value="1"/>
</dbReference>
<feature type="active site" description="Nucleophile" evidence="14">
    <location>
        <position position="91"/>
    </location>
</feature>
<dbReference type="GO" id="GO:0016579">
    <property type="term" value="P:protein deubiquitination"/>
    <property type="evidence" value="ECO:0007669"/>
    <property type="project" value="TreeGrafter"/>
</dbReference>